<dbReference type="Pfam" id="PF04851">
    <property type="entry name" value="ResIII"/>
    <property type="match status" value="1"/>
</dbReference>
<dbReference type="Gene3D" id="3.40.50.300">
    <property type="entry name" value="P-loop containing nucleotide triphosphate hydrolases"/>
    <property type="match status" value="2"/>
</dbReference>
<dbReference type="AlphaFoldDB" id="A0A259TUN0"/>
<evidence type="ECO:0000313" key="2">
    <source>
        <dbReference type="EMBL" id="OZC01465.1"/>
    </source>
</evidence>
<dbReference type="GO" id="GO:0005524">
    <property type="term" value="F:ATP binding"/>
    <property type="evidence" value="ECO:0007669"/>
    <property type="project" value="InterPro"/>
</dbReference>
<dbReference type="Proteomes" id="UP000216446">
    <property type="component" value="Unassembled WGS sequence"/>
</dbReference>
<proteinExistence type="predicted"/>
<dbReference type="SMART" id="SM00491">
    <property type="entry name" value="HELICc2"/>
    <property type="match status" value="1"/>
</dbReference>
<dbReference type="InterPro" id="IPR006555">
    <property type="entry name" value="ATP-dep_Helicase_C"/>
</dbReference>
<gene>
    <name evidence="2" type="ORF">BSZ36_17465</name>
</gene>
<dbReference type="GO" id="GO:0016818">
    <property type="term" value="F:hydrolase activity, acting on acid anhydrides, in phosphorus-containing anhydrides"/>
    <property type="evidence" value="ECO:0007669"/>
    <property type="project" value="InterPro"/>
</dbReference>
<dbReference type="PROSITE" id="PS51192">
    <property type="entry name" value="HELICASE_ATP_BIND_1"/>
    <property type="match status" value="1"/>
</dbReference>
<keyword evidence="2" id="KW-0547">Nucleotide-binding</keyword>
<dbReference type="Pfam" id="PF13307">
    <property type="entry name" value="Helicase_C_2"/>
    <property type="match status" value="1"/>
</dbReference>
<dbReference type="SUPFAM" id="SSF52540">
    <property type="entry name" value="P-loop containing nucleoside triphosphate hydrolases"/>
    <property type="match status" value="2"/>
</dbReference>
<dbReference type="EMBL" id="MQWB01000010">
    <property type="protein sequence ID" value="OZC01465.1"/>
    <property type="molecule type" value="Genomic_DNA"/>
</dbReference>
<protein>
    <submittedName>
        <fullName evidence="2">DEAD/DEAH box helicase</fullName>
    </submittedName>
</protein>
<dbReference type="SMART" id="SM00487">
    <property type="entry name" value="DEXDc"/>
    <property type="match status" value="1"/>
</dbReference>
<reference evidence="2 3" key="1">
    <citation type="submission" date="2016-11" db="EMBL/GenBank/DDBJ databases">
        <title>Study of marine rhodopsin-containing bacteria.</title>
        <authorList>
            <person name="Yoshizawa S."/>
            <person name="Kumagai Y."/>
            <person name="Kogure K."/>
        </authorList>
    </citation>
    <scope>NUCLEOTIDE SEQUENCE [LARGE SCALE GENOMIC DNA]</scope>
    <source>
        <strain evidence="2 3">SG-29</strain>
    </source>
</reference>
<dbReference type="OrthoDB" id="366844at2"/>
<dbReference type="InterPro" id="IPR027417">
    <property type="entry name" value="P-loop_NTPase"/>
</dbReference>
<evidence type="ECO:0000313" key="3">
    <source>
        <dbReference type="Proteomes" id="UP000216446"/>
    </source>
</evidence>
<dbReference type="InterPro" id="IPR014001">
    <property type="entry name" value="Helicase_ATP-bd"/>
</dbReference>
<organism evidence="2 3">
    <name type="scientific">Rubricoccus marinus</name>
    <dbReference type="NCBI Taxonomy" id="716817"/>
    <lineage>
        <taxon>Bacteria</taxon>
        <taxon>Pseudomonadati</taxon>
        <taxon>Rhodothermota</taxon>
        <taxon>Rhodothermia</taxon>
        <taxon>Rhodothermales</taxon>
        <taxon>Rubricoccaceae</taxon>
        <taxon>Rubricoccus</taxon>
    </lineage>
</organism>
<dbReference type="GO" id="GO:0004386">
    <property type="term" value="F:helicase activity"/>
    <property type="evidence" value="ECO:0007669"/>
    <property type="project" value="UniProtKB-KW"/>
</dbReference>
<dbReference type="GO" id="GO:0006139">
    <property type="term" value="P:nucleobase-containing compound metabolic process"/>
    <property type="evidence" value="ECO:0007669"/>
    <property type="project" value="InterPro"/>
</dbReference>
<sequence length="843" mass="94252">MVDFSKRLQKAAHNRPVDPIQLYDTLDRASDKGPLRPAQTAILSDWHSNRRDEKDLIVKLHTGQGKTLIGLLMLQARLNEGSGPAVYLCPNNFLASQTCEQARQFGIRVCTATPEVPVEFSSSEAILVTSVQKLFNGLTRFGLDSDSEEAGTVLLDDAHACIDAVRSAVQITLSREQGAYQEIVHLFEEPLKQQGAGTFADIQSGDVGAFLPVPYWAWRDRRDEVVDILARANHAKSKDVKFAWPLIKDEIEECACVISGSHLEIIPHVPPLDRFGTYARAERRVFMSATLANDAFLVQGLGLSPEVVRSPLTYEGERWSGEKMILIPSLIDPSLDRDYVVRRFAKPDAHRSYGVVAVAPSFSKTLVWEKYGATVPQTATIESEVRKVREGKYETTLALANRYDGVDLPDATCRVLVLDSAPQAESLAVQYEESCRPGSESSLIRTAQKIEQGMGRAVRGEKDYCVIVFTGPDLVKSVRLPRARQYLSSQTRDQIEIGMKVAEFAQDEIRDGTDPAEAFASLGQQCLSRDEAWKAYYAEQMDEAQSEDRDDRSLDVFSIEAEAERLYRSGDVAGACQTTQALIDEHVADEFSRGWYLQQIARYLYPRERVESNKMQIIAHKKNTYLLKPSTGMVVESLTAINQSRAVAILAWADGQGTREGLRVAVESLLADIVFGVRAEPFEAALDDLANALGLSSQRPDKEWKEGPDNLWALRAGAYAVIECKSEVLLGRTAINKREAEQMNRSCAWFERHYEGRSAVYLMVHPTHQLESAGAFTHDVSVITKRGLRRLVEKVRAFFAEFSTSEPGSVTELRVQEWLDTHQLDIDNLFRDCFRPPKLQPRS</sequence>
<feature type="domain" description="Helicase ATP-binding" evidence="1">
    <location>
        <begin position="47"/>
        <end position="309"/>
    </location>
</feature>
<keyword evidence="2" id="KW-0347">Helicase</keyword>
<dbReference type="InterPro" id="IPR006935">
    <property type="entry name" value="Helicase/UvrB_N"/>
</dbReference>
<accession>A0A259TUN0</accession>
<evidence type="ECO:0000259" key="1">
    <source>
        <dbReference type="PROSITE" id="PS51192"/>
    </source>
</evidence>
<dbReference type="InParanoid" id="A0A259TUN0"/>
<keyword evidence="2" id="KW-0378">Hydrolase</keyword>
<keyword evidence="3" id="KW-1185">Reference proteome</keyword>
<keyword evidence="2" id="KW-0067">ATP-binding</keyword>
<dbReference type="GO" id="GO:0003677">
    <property type="term" value="F:DNA binding"/>
    <property type="evidence" value="ECO:0007669"/>
    <property type="project" value="InterPro"/>
</dbReference>
<name>A0A259TUN0_9BACT</name>
<dbReference type="RefSeq" id="WP_094551621.1">
    <property type="nucleotide sequence ID" value="NZ_MQWB01000010.1"/>
</dbReference>
<comment type="caution">
    <text evidence="2">The sequence shown here is derived from an EMBL/GenBank/DDBJ whole genome shotgun (WGS) entry which is preliminary data.</text>
</comment>